<dbReference type="OrthoDB" id="3687641at2759"/>
<dbReference type="Pfam" id="PF11807">
    <property type="entry name" value="UstYa"/>
    <property type="match status" value="1"/>
</dbReference>
<evidence type="ECO:0000313" key="4">
    <source>
        <dbReference type="EMBL" id="KAF7361066.1"/>
    </source>
</evidence>
<evidence type="ECO:0000313" key="5">
    <source>
        <dbReference type="Proteomes" id="UP000623467"/>
    </source>
</evidence>
<name>A0A8H6YLT5_9AGAR</name>
<dbReference type="AlphaFoldDB" id="A0A8H6YLT5"/>
<comment type="caution">
    <text evidence="4">The sequence shown here is derived from an EMBL/GenBank/DDBJ whole genome shotgun (WGS) entry which is preliminary data.</text>
</comment>
<dbReference type="Proteomes" id="UP000623467">
    <property type="component" value="Unassembled WGS sequence"/>
</dbReference>
<dbReference type="PANTHER" id="PTHR33365">
    <property type="entry name" value="YALI0B05434P"/>
    <property type="match status" value="1"/>
</dbReference>
<evidence type="ECO:0000256" key="1">
    <source>
        <dbReference type="ARBA" id="ARBA00004685"/>
    </source>
</evidence>
<evidence type="ECO:0000256" key="3">
    <source>
        <dbReference type="SAM" id="Phobius"/>
    </source>
</evidence>
<dbReference type="PANTHER" id="PTHR33365:SF4">
    <property type="entry name" value="CYCLOCHLOROTINE BIOSYNTHESIS PROTEIN O"/>
    <property type="match status" value="1"/>
</dbReference>
<reference evidence="4" key="1">
    <citation type="submission" date="2020-05" db="EMBL/GenBank/DDBJ databases">
        <title>Mycena genomes resolve the evolution of fungal bioluminescence.</title>
        <authorList>
            <person name="Tsai I.J."/>
        </authorList>
    </citation>
    <scope>NUCLEOTIDE SEQUENCE</scope>
    <source>
        <strain evidence="4">160909Yilan</strain>
    </source>
</reference>
<organism evidence="4 5">
    <name type="scientific">Mycena sanguinolenta</name>
    <dbReference type="NCBI Taxonomy" id="230812"/>
    <lineage>
        <taxon>Eukaryota</taxon>
        <taxon>Fungi</taxon>
        <taxon>Dikarya</taxon>
        <taxon>Basidiomycota</taxon>
        <taxon>Agaricomycotina</taxon>
        <taxon>Agaricomycetes</taxon>
        <taxon>Agaricomycetidae</taxon>
        <taxon>Agaricales</taxon>
        <taxon>Marasmiineae</taxon>
        <taxon>Mycenaceae</taxon>
        <taxon>Mycena</taxon>
    </lineage>
</organism>
<dbReference type="GO" id="GO:0043386">
    <property type="term" value="P:mycotoxin biosynthetic process"/>
    <property type="evidence" value="ECO:0007669"/>
    <property type="project" value="InterPro"/>
</dbReference>
<dbReference type="InterPro" id="IPR021765">
    <property type="entry name" value="UstYa-like"/>
</dbReference>
<dbReference type="EMBL" id="JACAZH010000008">
    <property type="protein sequence ID" value="KAF7361066.1"/>
    <property type="molecule type" value="Genomic_DNA"/>
</dbReference>
<protein>
    <recommendedName>
        <fullName evidence="6">Cyclochlorotine biosynthesis protein O</fullName>
    </recommendedName>
</protein>
<sequence>MHMLHGYTPLPNDFGQYVKKKEARSGRFVLDLLFALSLLFNVLCASYWLLKISSKPLIFPEAGYSPAQHAIAYETVKFHRGLQDDIPLYERAPSAEVDLAWQELYQYAASRVPKSEVARMTNATWPILHEEGNYVIALDVFHQLHCLDILRQQAHPGHNYTLRSPVHLRHCIGAIRQALMCYADTSPVVWQWSARYQEAEQRDDILHTCRDFTRIQAWAKERSMGTLPDLTVYIEGDF</sequence>
<keyword evidence="3" id="KW-0812">Transmembrane</keyword>
<keyword evidence="3" id="KW-0472">Membrane</keyword>
<feature type="transmembrane region" description="Helical" evidence="3">
    <location>
        <begin position="28"/>
        <end position="50"/>
    </location>
</feature>
<proteinExistence type="inferred from homology"/>
<keyword evidence="3" id="KW-1133">Transmembrane helix</keyword>
<evidence type="ECO:0008006" key="6">
    <source>
        <dbReference type="Google" id="ProtNLM"/>
    </source>
</evidence>
<comment type="pathway">
    <text evidence="1">Mycotoxin biosynthesis.</text>
</comment>
<comment type="similarity">
    <text evidence="2">Belongs to the ustYa family.</text>
</comment>
<accession>A0A8H6YLT5</accession>
<gene>
    <name evidence="4" type="ORF">MSAN_01137500</name>
</gene>
<keyword evidence="5" id="KW-1185">Reference proteome</keyword>
<evidence type="ECO:0000256" key="2">
    <source>
        <dbReference type="ARBA" id="ARBA00035112"/>
    </source>
</evidence>